<feature type="compositionally biased region" description="Polar residues" evidence="27">
    <location>
        <begin position="523"/>
        <end position="534"/>
    </location>
</feature>
<sequence>MSSDDQSEKECPLCMEPLELDDINFYPCKCEYQICRFCWHRIRTDENGLCPACRQPYPEDPVNFKPLSTEELQKIKSEKKQKQQQQRQKMSESRKHLANYRVLQKNLVYVVGLSPRVAEPETLKKLEYFGKYGRIHKVVVGTTGTGAQSSSCTAYLTYYKAEDALRAIQAVNNVQLDGRVVKASLGTTKYCSSFLRNQQCHKQECMYLHEVADMEVSFTKDDMHQGRHADYERRLAEQVLNCTVDQKHHRRSPKLKQRDQQTTDGDAPAHRQSRNHNAPPRHRNKQTSKSVERSAPKPVHNPHHRTCSNHSLSKEAALGEQPSPATSNPQTGESTPAQMVGSVPNESSSSMEQDGGMRMSVDQRDWNGPAVSSSRLLTWTQTGASSTTDSLYTGDAGYGRSPSPSANGANSQSVLRGGTCDSVEKAQFMCNGLERVDAMPSMGGPAGDEVAQTTDWQAAFGLKPMGMGGTSRPRLPSLSDDDLGFDPFSESSKGLADLLEEEKLEQKERQQQRLLPDRHGPYGNTTPSSAAGQTGSYGGGWNMNGRQQSSQYVMGPSWDKPSSSFSQSGMVRPHGSPIPQQFTTPPPSLPSQMPNGQYDGNKHYHNGGFGGGHELSNGMRGFGSHGMQHPPSLGFPPPGLSLPPPSHQRPLSPHDQSPHATSSMTEWQEGLKALLPNVNVHFAPELHSPGGASKQSPSNGPMKAPNRNWMRHPPPMPPFTQPPPPLSVSTSFGGPPTSSMRPSPTSAPSDPFSHHQINGPTSRPPPGYPTGVPWQSVTPPPPPGFSPGSGKR</sequence>
<comment type="catalytic activity">
    <reaction evidence="1">
        <text>S-ubiquitinyl-[E2 ubiquitin-conjugating enzyme]-L-cysteine + [acceptor protein]-L-lysine = [E2 ubiquitin-conjugating enzyme]-L-cysteine + N(6)-ubiquitinyl-[acceptor protein]-L-lysine.</text>
        <dbReference type="EC" id="2.3.2.27"/>
    </reaction>
</comment>
<feature type="compositionally biased region" description="Basic residues" evidence="27">
    <location>
        <begin position="271"/>
        <end position="286"/>
    </location>
</feature>
<evidence type="ECO:0000256" key="16">
    <source>
        <dbReference type="ARBA" id="ARBA00023054"/>
    </source>
</evidence>
<evidence type="ECO:0000256" key="8">
    <source>
        <dbReference type="ARBA" id="ARBA00022553"/>
    </source>
</evidence>
<keyword evidence="15 26" id="KW-0694">RNA-binding</keyword>
<protein>
    <recommendedName>
        <fullName evidence="20">CCR4-NOT transcription complex subunit 4</fullName>
        <ecNumber evidence="5">2.3.2.27</ecNumber>
    </recommendedName>
    <alternativeName>
        <fullName evidence="23">CCR4-associated factor 4</fullName>
    </alternativeName>
    <alternativeName>
        <fullName evidence="24">E3 ubiquitin-protein ligase CNOT4</fullName>
    </alternativeName>
    <alternativeName>
        <fullName evidence="21">Potential transcriptional repressor NOT4Hp</fullName>
    </alternativeName>
    <alternativeName>
        <fullName evidence="22">RING-type E3 ubiquitin transferase CNOT4</fullName>
    </alternativeName>
</protein>
<reference evidence="31" key="1">
    <citation type="submission" date="2022-11" db="UniProtKB">
        <authorList>
            <consortium name="WormBaseParasite"/>
        </authorList>
    </citation>
    <scope>IDENTIFICATION</scope>
</reference>
<dbReference type="AlphaFoldDB" id="A0A914WX67"/>
<feature type="compositionally biased region" description="Basic and acidic residues" evidence="27">
    <location>
        <begin position="505"/>
        <end position="520"/>
    </location>
</feature>
<evidence type="ECO:0000256" key="26">
    <source>
        <dbReference type="PROSITE-ProRule" id="PRU00176"/>
    </source>
</evidence>
<proteinExistence type="predicted"/>
<keyword evidence="17" id="KW-0539">Nucleus</keyword>
<dbReference type="PROSITE" id="PS50089">
    <property type="entry name" value="ZF_RING_2"/>
    <property type="match status" value="1"/>
</dbReference>
<comment type="function">
    <text evidence="18">Has E3 ubiquitin ligase activity, promoting ubiquitination and degradation of target proteins. Involved in activation of the JAK/STAT pathway. Catalyzes ubiquitination of methylated RBM15. Plays a role in quality control of translation of mitochondrial outer membrane-localized mRNA. As part of the PINK1-regulated signaling, upon mitochondria damage, ubiquitinates ABCE1 and thereby recruits autophagy receptors to the mitochondrial outer membrane to initiate mitophagy.</text>
</comment>
<evidence type="ECO:0000256" key="25">
    <source>
        <dbReference type="PROSITE-ProRule" id="PRU00175"/>
    </source>
</evidence>
<evidence type="ECO:0000256" key="21">
    <source>
        <dbReference type="ARBA" id="ARBA00075062"/>
    </source>
</evidence>
<dbReference type="CDD" id="cd12438">
    <property type="entry name" value="RRM_CNOT4"/>
    <property type="match status" value="1"/>
</dbReference>
<dbReference type="InterPro" id="IPR012677">
    <property type="entry name" value="Nucleotide-bd_a/b_plait_sf"/>
</dbReference>
<feature type="region of interest" description="Disordered" evidence="27">
    <location>
        <begin position="243"/>
        <end position="415"/>
    </location>
</feature>
<evidence type="ECO:0000313" key="31">
    <source>
        <dbReference type="WBParaSite" id="PSAMB.scaffold559size47208.g7047.t1"/>
    </source>
</evidence>
<dbReference type="InterPro" id="IPR034261">
    <property type="entry name" value="CNOT4_RRM"/>
</dbReference>
<dbReference type="PANTHER" id="PTHR12603">
    <property type="entry name" value="CCR4-NOT TRANSCRIPTION COMPLEX RELATED"/>
    <property type="match status" value="1"/>
</dbReference>
<organism evidence="30 31">
    <name type="scientific">Plectus sambesii</name>
    <dbReference type="NCBI Taxonomy" id="2011161"/>
    <lineage>
        <taxon>Eukaryota</taxon>
        <taxon>Metazoa</taxon>
        <taxon>Ecdysozoa</taxon>
        <taxon>Nematoda</taxon>
        <taxon>Chromadorea</taxon>
        <taxon>Plectida</taxon>
        <taxon>Plectina</taxon>
        <taxon>Plectoidea</taxon>
        <taxon>Plectidae</taxon>
        <taxon>Plectus</taxon>
    </lineage>
</organism>
<dbReference type="InterPro" id="IPR003954">
    <property type="entry name" value="RRM_euk-type"/>
</dbReference>
<comment type="pathway">
    <text evidence="4">Protein modification; protein ubiquitination.</text>
</comment>
<dbReference type="Gene3D" id="3.30.40.10">
    <property type="entry name" value="Zinc/RING finger domain, C3HC4 (zinc finger)"/>
    <property type="match status" value="1"/>
</dbReference>
<evidence type="ECO:0000256" key="15">
    <source>
        <dbReference type="ARBA" id="ARBA00022884"/>
    </source>
</evidence>
<evidence type="ECO:0000256" key="20">
    <source>
        <dbReference type="ARBA" id="ARBA00071435"/>
    </source>
</evidence>
<dbReference type="SUPFAM" id="SSF57850">
    <property type="entry name" value="RING/U-box"/>
    <property type="match status" value="1"/>
</dbReference>
<dbReference type="FunFam" id="3.30.40.10:FF:000006">
    <property type="entry name" value="CCR4-NOT transcription complex subunit 4"/>
    <property type="match status" value="1"/>
</dbReference>
<dbReference type="Gene3D" id="3.30.70.330">
    <property type="match status" value="1"/>
</dbReference>
<keyword evidence="11 25" id="KW-0863">Zinc-finger</keyword>
<evidence type="ECO:0000256" key="23">
    <source>
        <dbReference type="ARBA" id="ARBA00083547"/>
    </source>
</evidence>
<dbReference type="Proteomes" id="UP000887566">
    <property type="component" value="Unplaced"/>
</dbReference>
<dbReference type="InterPro" id="IPR039515">
    <property type="entry name" value="NOT4_mRING-HC-C4C4"/>
</dbReference>
<dbReference type="SUPFAM" id="SSF54928">
    <property type="entry name" value="RNA-binding domain, RBD"/>
    <property type="match status" value="1"/>
</dbReference>
<dbReference type="GO" id="GO:0030014">
    <property type="term" value="C:CCR4-NOT complex"/>
    <property type="evidence" value="ECO:0007669"/>
    <property type="project" value="InterPro"/>
</dbReference>
<evidence type="ECO:0000256" key="9">
    <source>
        <dbReference type="ARBA" id="ARBA00022679"/>
    </source>
</evidence>
<feature type="compositionally biased region" description="Polar residues" evidence="27">
    <location>
        <begin position="654"/>
        <end position="666"/>
    </location>
</feature>
<dbReference type="InterPro" id="IPR035979">
    <property type="entry name" value="RBD_domain_sf"/>
</dbReference>
<evidence type="ECO:0000256" key="5">
    <source>
        <dbReference type="ARBA" id="ARBA00012483"/>
    </source>
</evidence>
<dbReference type="GO" id="GO:0003723">
    <property type="term" value="F:RNA binding"/>
    <property type="evidence" value="ECO:0007669"/>
    <property type="project" value="UniProtKB-UniRule"/>
</dbReference>
<evidence type="ECO:0000256" key="4">
    <source>
        <dbReference type="ARBA" id="ARBA00004906"/>
    </source>
</evidence>
<feature type="region of interest" description="Disordered" evidence="27">
    <location>
        <begin position="682"/>
        <end position="792"/>
    </location>
</feature>
<evidence type="ECO:0000256" key="24">
    <source>
        <dbReference type="ARBA" id="ARBA00083942"/>
    </source>
</evidence>
<feature type="compositionally biased region" description="Polar residues" evidence="27">
    <location>
        <begin position="370"/>
        <end position="391"/>
    </location>
</feature>
<dbReference type="InterPro" id="IPR001841">
    <property type="entry name" value="Znf_RING"/>
</dbReference>
<dbReference type="PROSITE" id="PS50102">
    <property type="entry name" value="RRM"/>
    <property type="match status" value="1"/>
</dbReference>
<dbReference type="Pfam" id="PF00076">
    <property type="entry name" value="RRM_1"/>
    <property type="match status" value="1"/>
</dbReference>
<dbReference type="PANTHER" id="PTHR12603:SF0">
    <property type="entry name" value="CCR4-NOT TRANSCRIPTION COMPLEX SUBUNIT 4"/>
    <property type="match status" value="1"/>
</dbReference>
<keyword evidence="7" id="KW-0963">Cytoplasm</keyword>
<feature type="compositionally biased region" description="Pro residues" evidence="27">
    <location>
        <begin position="633"/>
        <end position="647"/>
    </location>
</feature>
<feature type="region of interest" description="Disordered" evidence="27">
    <location>
        <begin position="465"/>
        <end position="491"/>
    </location>
</feature>
<feature type="region of interest" description="Disordered" evidence="27">
    <location>
        <begin position="75"/>
        <end position="94"/>
    </location>
</feature>
<evidence type="ECO:0000256" key="12">
    <source>
        <dbReference type="ARBA" id="ARBA00022786"/>
    </source>
</evidence>
<dbReference type="InterPro" id="IPR013083">
    <property type="entry name" value="Znf_RING/FYVE/PHD"/>
</dbReference>
<feature type="domain" description="RING-type" evidence="28">
    <location>
        <begin position="11"/>
        <end position="54"/>
    </location>
</feature>
<keyword evidence="16" id="KW-0175">Coiled coil</keyword>
<dbReference type="GO" id="GO:0016567">
    <property type="term" value="P:protein ubiquitination"/>
    <property type="evidence" value="ECO:0007669"/>
    <property type="project" value="TreeGrafter"/>
</dbReference>
<dbReference type="CDD" id="cd16618">
    <property type="entry name" value="mRING-HC-C4C4_CNOT4"/>
    <property type="match status" value="1"/>
</dbReference>
<evidence type="ECO:0000259" key="28">
    <source>
        <dbReference type="PROSITE" id="PS50089"/>
    </source>
</evidence>
<comment type="subcellular location">
    <subcellularLocation>
        <location evidence="3">Cytoplasm</location>
    </subcellularLocation>
    <subcellularLocation>
        <location evidence="2">Nucleus</location>
    </subcellularLocation>
</comment>
<evidence type="ECO:0000256" key="6">
    <source>
        <dbReference type="ARBA" id="ARBA00022481"/>
    </source>
</evidence>
<evidence type="ECO:0000256" key="11">
    <source>
        <dbReference type="ARBA" id="ARBA00022771"/>
    </source>
</evidence>
<evidence type="ECO:0000256" key="10">
    <source>
        <dbReference type="ARBA" id="ARBA00022723"/>
    </source>
</evidence>
<dbReference type="InterPro" id="IPR000504">
    <property type="entry name" value="RRM_dom"/>
</dbReference>
<dbReference type="Pfam" id="PF14570">
    <property type="entry name" value="zf-RING_4"/>
    <property type="match status" value="1"/>
</dbReference>
<feature type="compositionally biased region" description="Polar residues" evidence="27">
    <location>
        <begin position="560"/>
        <end position="569"/>
    </location>
</feature>
<keyword evidence="30" id="KW-1185">Reference proteome</keyword>
<comment type="subunit">
    <text evidence="19">Interacts with CNOT1 via its C-terminus but does not stably associate with the CCR4-NOT complex. Interacts (via RING domain) with UBE2D2. Interacts with ABCE1, PINK1 and PELO.</text>
</comment>
<dbReference type="FunFam" id="3.30.70.330:FF:000044">
    <property type="entry name" value="Putative ccr4-not transcription complex subunit 4"/>
    <property type="match status" value="1"/>
</dbReference>
<feature type="compositionally biased region" description="Low complexity" evidence="27">
    <location>
        <begin position="735"/>
        <end position="749"/>
    </location>
</feature>
<feature type="domain" description="RRM" evidence="29">
    <location>
        <begin position="106"/>
        <end position="188"/>
    </location>
</feature>
<dbReference type="GO" id="GO:0005634">
    <property type="term" value="C:nucleus"/>
    <property type="evidence" value="ECO:0007669"/>
    <property type="project" value="UniProtKB-SubCell"/>
</dbReference>
<evidence type="ECO:0000259" key="29">
    <source>
        <dbReference type="PROSITE" id="PS50102"/>
    </source>
</evidence>
<feature type="compositionally biased region" description="Polar residues" evidence="27">
    <location>
        <begin position="402"/>
        <end position="414"/>
    </location>
</feature>
<evidence type="ECO:0000256" key="14">
    <source>
        <dbReference type="ARBA" id="ARBA00022843"/>
    </source>
</evidence>
<feature type="compositionally biased region" description="Polar residues" evidence="27">
    <location>
        <begin position="323"/>
        <end position="337"/>
    </location>
</feature>
<dbReference type="SMART" id="SM00361">
    <property type="entry name" value="RRM_1"/>
    <property type="match status" value="1"/>
</dbReference>
<evidence type="ECO:0000313" key="30">
    <source>
        <dbReference type="Proteomes" id="UP000887566"/>
    </source>
</evidence>
<dbReference type="EC" id="2.3.2.27" evidence="5"/>
<feature type="region of interest" description="Disordered" evidence="27">
    <location>
        <begin position="505"/>
        <end position="670"/>
    </location>
</feature>
<evidence type="ECO:0000256" key="18">
    <source>
        <dbReference type="ARBA" id="ARBA00057081"/>
    </source>
</evidence>
<dbReference type="GO" id="GO:0061630">
    <property type="term" value="F:ubiquitin protein ligase activity"/>
    <property type="evidence" value="ECO:0007669"/>
    <property type="project" value="UniProtKB-EC"/>
</dbReference>
<keyword evidence="8" id="KW-0597">Phosphoprotein</keyword>
<dbReference type="WBParaSite" id="PSAMB.scaffold559size47208.g7047.t1">
    <property type="protein sequence ID" value="PSAMB.scaffold559size47208.g7047.t1"/>
    <property type="gene ID" value="PSAMB.scaffold559size47208.g7047"/>
</dbReference>
<evidence type="ECO:0000256" key="27">
    <source>
        <dbReference type="SAM" id="MobiDB-lite"/>
    </source>
</evidence>
<keyword evidence="10" id="KW-0479">Metal-binding</keyword>
<evidence type="ECO:0000256" key="13">
    <source>
        <dbReference type="ARBA" id="ARBA00022833"/>
    </source>
</evidence>
<dbReference type="InterPro" id="IPR039780">
    <property type="entry name" value="Mot2"/>
</dbReference>
<dbReference type="GO" id="GO:0005829">
    <property type="term" value="C:cytosol"/>
    <property type="evidence" value="ECO:0007669"/>
    <property type="project" value="UniProtKB-ARBA"/>
</dbReference>
<evidence type="ECO:0000256" key="7">
    <source>
        <dbReference type="ARBA" id="ARBA00022490"/>
    </source>
</evidence>
<keyword evidence="12" id="KW-0833">Ubl conjugation pathway</keyword>
<evidence type="ECO:0000256" key="2">
    <source>
        <dbReference type="ARBA" id="ARBA00004123"/>
    </source>
</evidence>
<accession>A0A914WX67</accession>
<feature type="compositionally biased region" description="Pro residues" evidence="27">
    <location>
        <begin position="712"/>
        <end position="726"/>
    </location>
</feature>
<keyword evidence="9" id="KW-0808">Transferase</keyword>
<dbReference type="GO" id="GO:0008270">
    <property type="term" value="F:zinc ion binding"/>
    <property type="evidence" value="ECO:0007669"/>
    <property type="project" value="UniProtKB-KW"/>
</dbReference>
<evidence type="ECO:0000256" key="19">
    <source>
        <dbReference type="ARBA" id="ARBA00062432"/>
    </source>
</evidence>
<keyword evidence="13" id="KW-0862">Zinc</keyword>
<name>A0A914WX67_9BILA</name>
<evidence type="ECO:0000256" key="3">
    <source>
        <dbReference type="ARBA" id="ARBA00004496"/>
    </source>
</evidence>
<keyword evidence="6" id="KW-0488">Methylation</keyword>
<keyword evidence="14" id="KW-0832">Ubl conjugation</keyword>
<evidence type="ECO:0000256" key="1">
    <source>
        <dbReference type="ARBA" id="ARBA00000900"/>
    </source>
</evidence>
<evidence type="ECO:0000256" key="22">
    <source>
        <dbReference type="ARBA" id="ARBA00077837"/>
    </source>
</evidence>
<evidence type="ECO:0000256" key="17">
    <source>
        <dbReference type="ARBA" id="ARBA00023242"/>
    </source>
</evidence>